<proteinExistence type="predicted"/>
<dbReference type="AlphaFoldDB" id="A0A0F9BKD4"/>
<dbReference type="InterPro" id="IPR013324">
    <property type="entry name" value="RNA_pol_sigma_r3/r4-like"/>
</dbReference>
<dbReference type="InterPro" id="IPR036388">
    <property type="entry name" value="WH-like_DNA-bd_sf"/>
</dbReference>
<dbReference type="GO" id="GO:0006355">
    <property type="term" value="P:regulation of DNA-templated transcription"/>
    <property type="evidence" value="ECO:0007669"/>
    <property type="project" value="InterPro"/>
</dbReference>
<comment type="caution">
    <text evidence="1">The sequence shown here is derived from an EMBL/GenBank/DDBJ whole genome shotgun (WGS) entry which is preliminary data.</text>
</comment>
<dbReference type="SUPFAM" id="SSF46894">
    <property type="entry name" value="C-terminal effector domain of the bipartite response regulators"/>
    <property type="match status" value="1"/>
</dbReference>
<organism evidence="1">
    <name type="scientific">marine sediment metagenome</name>
    <dbReference type="NCBI Taxonomy" id="412755"/>
    <lineage>
        <taxon>unclassified sequences</taxon>
        <taxon>metagenomes</taxon>
        <taxon>ecological metagenomes</taxon>
    </lineage>
</organism>
<accession>A0A0F9BKD4</accession>
<protein>
    <submittedName>
        <fullName evidence="1">Uncharacterized protein</fullName>
    </submittedName>
</protein>
<dbReference type="InterPro" id="IPR016032">
    <property type="entry name" value="Sig_transdc_resp-reg_C-effctor"/>
</dbReference>
<dbReference type="EMBL" id="LAZR01048816">
    <property type="protein sequence ID" value="KKK91069.1"/>
    <property type="molecule type" value="Genomic_DNA"/>
</dbReference>
<gene>
    <name evidence="1" type="ORF">LCGC14_2716680</name>
</gene>
<name>A0A0F9BKD4_9ZZZZ</name>
<dbReference type="SUPFAM" id="SSF88659">
    <property type="entry name" value="Sigma3 and sigma4 domains of RNA polymerase sigma factors"/>
    <property type="match status" value="1"/>
</dbReference>
<evidence type="ECO:0000313" key="1">
    <source>
        <dbReference type="EMBL" id="KKK91069.1"/>
    </source>
</evidence>
<dbReference type="Gene3D" id="1.10.10.10">
    <property type="entry name" value="Winged helix-like DNA-binding domain superfamily/Winged helix DNA-binding domain"/>
    <property type="match status" value="1"/>
</dbReference>
<dbReference type="GO" id="GO:0003677">
    <property type="term" value="F:DNA binding"/>
    <property type="evidence" value="ECO:0007669"/>
    <property type="project" value="InterPro"/>
</dbReference>
<reference evidence="1" key="1">
    <citation type="journal article" date="2015" name="Nature">
        <title>Complex archaea that bridge the gap between prokaryotes and eukaryotes.</title>
        <authorList>
            <person name="Spang A."/>
            <person name="Saw J.H."/>
            <person name="Jorgensen S.L."/>
            <person name="Zaremba-Niedzwiedzka K."/>
            <person name="Martijn J."/>
            <person name="Lind A.E."/>
            <person name="van Eijk R."/>
            <person name="Schleper C."/>
            <person name="Guy L."/>
            <person name="Ettema T.J."/>
        </authorList>
    </citation>
    <scope>NUCLEOTIDE SEQUENCE</scope>
</reference>
<sequence>MKKNLTDKQVQAYLLVSGEHGGLSTDEAAKRMLITSQAVNRLLSRAKKICPKLFPLLTKQEADVKALYALGWSNEDIADKLQVSLSRISQITGSINEKQGTVCGRPIKMLSYHPWMDGHVKMKF</sequence>